<feature type="compositionally biased region" description="Low complexity" evidence="3">
    <location>
        <begin position="151"/>
        <end position="161"/>
    </location>
</feature>
<dbReference type="PANTHER" id="PTHR13326">
    <property type="entry name" value="TRNA PSEUDOURIDINE SYNTHASE D"/>
    <property type="match status" value="1"/>
</dbReference>
<proteinExistence type="inferred from homology"/>
<feature type="region of interest" description="Disordered" evidence="3">
    <location>
        <begin position="206"/>
        <end position="291"/>
    </location>
</feature>
<evidence type="ECO:0000313" key="6">
    <source>
        <dbReference type="Proteomes" id="UP000750711"/>
    </source>
</evidence>
<dbReference type="PIRSF" id="PIRSF037016">
    <property type="entry name" value="Pseudouridin_synth_euk_prd"/>
    <property type="match status" value="1"/>
</dbReference>
<feature type="region of interest" description="Disordered" evidence="3">
    <location>
        <begin position="1"/>
        <end position="52"/>
    </location>
</feature>
<feature type="domain" description="TRUD" evidence="4">
    <location>
        <begin position="548"/>
        <end position="820"/>
    </location>
</feature>
<dbReference type="SUPFAM" id="SSF55120">
    <property type="entry name" value="Pseudouridine synthase"/>
    <property type="match status" value="1"/>
</dbReference>
<dbReference type="NCBIfam" id="TIGR00094">
    <property type="entry name" value="tRNA_TruD_broad"/>
    <property type="match status" value="1"/>
</dbReference>
<dbReference type="GO" id="GO:0003723">
    <property type="term" value="F:RNA binding"/>
    <property type="evidence" value="ECO:0007669"/>
    <property type="project" value="InterPro"/>
</dbReference>
<keyword evidence="2" id="KW-0413">Isomerase</keyword>
<comment type="similarity">
    <text evidence="1">Belongs to the pseudouridine synthase TruD family.</text>
</comment>
<protein>
    <recommendedName>
        <fullName evidence="4">TRUD domain-containing protein</fullName>
    </recommendedName>
</protein>
<dbReference type="CDD" id="cd02576">
    <property type="entry name" value="PseudoU_synth_ScPUS7"/>
    <property type="match status" value="1"/>
</dbReference>
<feature type="compositionally biased region" description="Polar residues" evidence="3">
    <location>
        <begin position="141"/>
        <end position="150"/>
    </location>
</feature>
<organism evidence="5 6">
    <name type="scientific">Trichoglossum hirsutum</name>
    <dbReference type="NCBI Taxonomy" id="265104"/>
    <lineage>
        <taxon>Eukaryota</taxon>
        <taxon>Fungi</taxon>
        <taxon>Dikarya</taxon>
        <taxon>Ascomycota</taxon>
        <taxon>Pezizomycotina</taxon>
        <taxon>Geoglossomycetes</taxon>
        <taxon>Geoglossales</taxon>
        <taxon>Geoglossaceae</taxon>
        <taxon>Trichoglossum</taxon>
    </lineage>
</organism>
<evidence type="ECO:0000313" key="5">
    <source>
        <dbReference type="EMBL" id="KAH0560009.1"/>
    </source>
</evidence>
<feature type="compositionally biased region" description="Polar residues" evidence="3">
    <location>
        <begin position="270"/>
        <end position="283"/>
    </location>
</feature>
<dbReference type="InterPro" id="IPR042214">
    <property type="entry name" value="TruD_catalytic"/>
</dbReference>
<dbReference type="GO" id="GO:0001522">
    <property type="term" value="P:pseudouridine synthesis"/>
    <property type="evidence" value="ECO:0007669"/>
    <property type="project" value="InterPro"/>
</dbReference>
<dbReference type="InterPro" id="IPR020103">
    <property type="entry name" value="PsdUridine_synth_cat_dom_sf"/>
</dbReference>
<dbReference type="EMBL" id="JAGHQM010000470">
    <property type="protein sequence ID" value="KAH0560009.1"/>
    <property type="molecule type" value="Genomic_DNA"/>
</dbReference>
<reference evidence="5" key="1">
    <citation type="submission" date="2021-03" db="EMBL/GenBank/DDBJ databases">
        <title>Comparative genomics and phylogenomic investigation of the class Geoglossomycetes provide insights into ecological specialization and systematics.</title>
        <authorList>
            <person name="Melie T."/>
            <person name="Pirro S."/>
            <person name="Miller A.N."/>
            <person name="Quandt A."/>
        </authorList>
    </citation>
    <scope>NUCLEOTIDE SEQUENCE</scope>
    <source>
        <strain evidence="5">CAQ_001_2017</strain>
    </source>
</reference>
<dbReference type="PANTHER" id="PTHR13326:SF21">
    <property type="entry name" value="PSEUDOURIDYLATE SYNTHASE PUS7L"/>
    <property type="match status" value="1"/>
</dbReference>
<evidence type="ECO:0000256" key="3">
    <source>
        <dbReference type="SAM" id="MobiDB-lite"/>
    </source>
</evidence>
<evidence type="ECO:0000256" key="2">
    <source>
        <dbReference type="ARBA" id="ARBA00023235"/>
    </source>
</evidence>
<sequence length="924" mass="101557">MEDLIGKAQSPTKRQKLSPIPDIDQAMRTGGITNQNCDSAQPASRSLGPGNFTDLHRLREMEVGITDYVDDTTLGFSGTMKMRYTDFLVNEILPTGQVLHLEGTKVNVRPTQTKQTTTGGSATNPQGLRIPTQLAQMGRISTGTTPVNQPSSGKATSSPSSLDLLQKKREDALTAWARLPEQLAQEDFEHKKKQLEEYAAYKRQVGLSDPQLDTSTCENKGASPPKTDAQVTKSPSIRQGAPDYGSEEIATSNASKDPARPSDLREESGQRSGETTSRTTTDQAVVEPSIAVSEKDGKSSFQLSAEDESLLLTFFTPTVLKEILILYSAVLESKDKKGESFGRIKSNTPMERARRTQLHQSVRRIFCSRLETETDANGAIVVSAAKGSGRSAWGMVSHQTQRITGPQPKGKSIWEERGGEYLHFTLYKENKDTMEVMSFLARQLKMQPRSLQFAGNKDRRAVTVQRASAHRLDARRLAGMNKVLHGSRVGGFEYKNEGLSLGDLAGNEFVITLRDCKFPTTEGMSFREKLAAAEVAIRDSASKLKQNGFLNYYGLQRFGSFATGTHQVGMQILRGNFQRACEQILSFSDEALAAAKNHQTLPPGSPMIPSDDVRRAAALDLFKTAGRGKEALESIPRRFSAEAALIKHLSQEGRSKDWQGALQSISRPLRLMYVHAYQSFVWNVVAGERWRRWGKIPVEGDLVLVRGNGDMDADTDELEEDENGELVIHATQTYGGRGRLQEFERARPLSKEEAASGKFSIFDIVLPTPGFDVVYPVNSLADFYKSFMGSERGGGLDPHNMRRAWKDISLSGSYRKLIGVVKGLEFEVRSYVGEEEQMVVTDLGRLEKTNEGVAAGGANVVGRDSNPATADIDQVGGSEGGDQQRKIAVVVKFQLGPSQYATMALRELMKDGAVIYKPEYGGGR</sequence>
<dbReference type="InterPro" id="IPR011760">
    <property type="entry name" value="PsdUridine_synth_TruD_insert"/>
</dbReference>
<dbReference type="Pfam" id="PF01142">
    <property type="entry name" value="TruD"/>
    <property type="match status" value="1"/>
</dbReference>
<comment type="caution">
    <text evidence="5">The sequence shown here is derived from an EMBL/GenBank/DDBJ whole genome shotgun (WGS) entry which is preliminary data.</text>
</comment>
<dbReference type="Proteomes" id="UP000750711">
    <property type="component" value="Unassembled WGS sequence"/>
</dbReference>
<dbReference type="AlphaFoldDB" id="A0A9P8RQM9"/>
<dbReference type="PROSITE" id="PS50984">
    <property type="entry name" value="TRUD"/>
    <property type="match status" value="1"/>
</dbReference>
<evidence type="ECO:0000259" key="4">
    <source>
        <dbReference type="PROSITE" id="PS50984"/>
    </source>
</evidence>
<dbReference type="GO" id="GO:0005634">
    <property type="term" value="C:nucleus"/>
    <property type="evidence" value="ECO:0007669"/>
    <property type="project" value="TreeGrafter"/>
</dbReference>
<dbReference type="GO" id="GO:0009982">
    <property type="term" value="F:pseudouridine synthase activity"/>
    <property type="evidence" value="ECO:0007669"/>
    <property type="project" value="InterPro"/>
</dbReference>
<accession>A0A9P8RQM9</accession>
<feature type="region of interest" description="Disordered" evidence="3">
    <location>
        <begin position="141"/>
        <end position="161"/>
    </location>
</feature>
<feature type="compositionally biased region" description="Basic and acidic residues" evidence="3">
    <location>
        <begin position="257"/>
        <end position="269"/>
    </location>
</feature>
<feature type="compositionally biased region" description="Polar residues" evidence="3">
    <location>
        <begin position="31"/>
        <end position="44"/>
    </location>
</feature>
<keyword evidence="6" id="KW-1185">Reference proteome</keyword>
<dbReference type="Gene3D" id="3.30.2350.20">
    <property type="entry name" value="TruD, catalytic domain"/>
    <property type="match status" value="2"/>
</dbReference>
<name>A0A9P8RQM9_9PEZI</name>
<gene>
    <name evidence="5" type="ORF">GP486_003471</name>
</gene>
<evidence type="ECO:0000256" key="1">
    <source>
        <dbReference type="ARBA" id="ARBA00007953"/>
    </source>
</evidence>
<dbReference type="InterPro" id="IPR001656">
    <property type="entry name" value="PsdUridine_synth_TruD"/>
</dbReference>